<dbReference type="EMBL" id="UINC01002092">
    <property type="protein sequence ID" value="SUZ92814.1"/>
    <property type="molecule type" value="Genomic_DNA"/>
</dbReference>
<evidence type="ECO:0000313" key="1">
    <source>
        <dbReference type="EMBL" id="SUZ92814.1"/>
    </source>
</evidence>
<dbReference type="AlphaFoldDB" id="A0A381RNI3"/>
<name>A0A381RNI3_9ZZZZ</name>
<accession>A0A381RNI3</accession>
<protein>
    <submittedName>
        <fullName evidence="1">Uncharacterized protein</fullName>
    </submittedName>
</protein>
<reference evidence="1" key="1">
    <citation type="submission" date="2018-05" db="EMBL/GenBank/DDBJ databases">
        <authorList>
            <person name="Lanie J.A."/>
            <person name="Ng W.-L."/>
            <person name="Kazmierczak K.M."/>
            <person name="Andrzejewski T.M."/>
            <person name="Davidsen T.M."/>
            <person name="Wayne K.J."/>
            <person name="Tettelin H."/>
            <person name="Glass J.I."/>
            <person name="Rusch D."/>
            <person name="Podicherti R."/>
            <person name="Tsui H.-C.T."/>
            <person name="Winkler M.E."/>
        </authorList>
    </citation>
    <scope>NUCLEOTIDE SEQUENCE</scope>
</reference>
<gene>
    <name evidence="1" type="ORF">METZ01_LOCUS45668</name>
</gene>
<sequence length="38" mass="4494">MLRAYIKPALYSSCSIHKMDKLLKIRLVFDYFENNSQG</sequence>
<proteinExistence type="predicted"/>
<organism evidence="1">
    <name type="scientific">marine metagenome</name>
    <dbReference type="NCBI Taxonomy" id="408172"/>
    <lineage>
        <taxon>unclassified sequences</taxon>
        <taxon>metagenomes</taxon>
        <taxon>ecological metagenomes</taxon>
    </lineage>
</organism>